<dbReference type="RefSeq" id="XP_015519285.1">
    <property type="nucleotide sequence ID" value="XM_015663799.2"/>
</dbReference>
<evidence type="ECO:0000256" key="5">
    <source>
        <dbReference type="ARBA" id="ARBA00023180"/>
    </source>
</evidence>
<dbReference type="SUPFAM" id="SSF63825">
    <property type="entry name" value="YWTD domain"/>
    <property type="match status" value="1"/>
</dbReference>
<evidence type="ECO:0000256" key="6">
    <source>
        <dbReference type="SAM" id="SignalP"/>
    </source>
</evidence>
<dbReference type="InterPro" id="IPR011042">
    <property type="entry name" value="6-blade_b-propeller_TolB-like"/>
</dbReference>
<proteinExistence type="inferred from homology"/>
<dbReference type="OrthoDB" id="8184345at2759"/>
<evidence type="ECO:0000256" key="1">
    <source>
        <dbReference type="ARBA" id="ARBA00004613"/>
    </source>
</evidence>
<name>A0A6J0BY69_NEOLC</name>
<protein>
    <submittedName>
        <fullName evidence="8">Major royal jelly protein 3</fullName>
    </submittedName>
</protein>
<dbReference type="GeneID" id="107223932"/>
<evidence type="ECO:0000313" key="7">
    <source>
        <dbReference type="Proteomes" id="UP000829291"/>
    </source>
</evidence>
<accession>A0A6J0BY69</accession>
<feature type="chain" id="PRO_5026827980" evidence="6">
    <location>
        <begin position="26"/>
        <end position="416"/>
    </location>
</feature>
<dbReference type="InParanoid" id="A0A6J0BY69"/>
<keyword evidence="3" id="KW-0964">Secreted</keyword>
<dbReference type="PRINTS" id="PR01366">
    <property type="entry name" value="ROYALJELLY"/>
</dbReference>
<comment type="similarity">
    <text evidence="2">Belongs to the major royal jelly protein family.</text>
</comment>
<keyword evidence="4 6" id="KW-0732">Signal</keyword>
<feature type="signal peptide" evidence="6">
    <location>
        <begin position="1"/>
        <end position="25"/>
    </location>
</feature>
<evidence type="ECO:0000256" key="3">
    <source>
        <dbReference type="ARBA" id="ARBA00022525"/>
    </source>
</evidence>
<dbReference type="FunCoup" id="A0A6J0BY69">
    <property type="interactions" value="25"/>
</dbReference>
<evidence type="ECO:0000256" key="4">
    <source>
        <dbReference type="ARBA" id="ARBA00022729"/>
    </source>
</evidence>
<comment type="subcellular location">
    <subcellularLocation>
        <location evidence="1">Secreted</location>
    </subcellularLocation>
</comment>
<dbReference type="KEGG" id="nlo:107223932"/>
<dbReference type="Proteomes" id="UP000829291">
    <property type="component" value="Chromosome 3"/>
</dbReference>
<evidence type="ECO:0000256" key="2">
    <source>
        <dbReference type="ARBA" id="ARBA00009127"/>
    </source>
</evidence>
<dbReference type="InterPro" id="IPR017996">
    <property type="entry name" value="MRJP/yellow-related"/>
</dbReference>
<dbReference type="Gene3D" id="2.120.10.30">
    <property type="entry name" value="TolB, C-terminal domain"/>
    <property type="match status" value="1"/>
</dbReference>
<evidence type="ECO:0000313" key="8">
    <source>
        <dbReference type="RefSeq" id="XP_015519285.1"/>
    </source>
</evidence>
<reference evidence="8" key="1">
    <citation type="submission" date="2025-08" db="UniProtKB">
        <authorList>
            <consortium name="RefSeq"/>
        </authorList>
    </citation>
    <scope>IDENTIFICATION</scope>
    <source>
        <tissue evidence="8">Thorax and Abdomen</tissue>
    </source>
</reference>
<dbReference type="PANTHER" id="PTHR10009">
    <property type="entry name" value="PROTEIN YELLOW-RELATED"/>
    <property type="match status" value="1"/>
</dbReference>
<dbReference type="AlphaFoldDB" id="A0A6J0BY69"/>
<sequence length="416" mass="47023">MDISIWFVSAVVLLTSVAGNAGATGLEIVYQWKYLDWVPPSVQLVGNNFTLGNAFTQDVDIDRKGRVFVTSPKWPEGVPIVLSTITDVNGPGGPLLEPYPDWTWHRFTDCNSIVTAYRIAIDEYNRLWVTDIGRIGAERVCPTKILVFDLFTDQLIHKYVIPDEHTLNGAAALVTPIVDIGDSPIDTFLYMADVDANGIVVYDFKSDYSWRINNTQSNAFGPDDEAMEITIVDDTFNLTDGTLGMSLSPKGFWSTRYLYFNSLASYYQKFTDTDSLKRAQYEEPIIFQSKKRRQSQAGPQATSRRGILFFQLVQNTALACWNIEKPFKPENVVVLAQDEVALQYISGIKVIVNHIGEEEVWFNTNRLQKTINNNRNPAETNYRIIKGKVDDLVRGTNCESSGPHTNYLDISSWRRI</sequence>
<gene>
    <name evidence="8" type="primary">LOC107223932</name>
</gene>
<organism evidence="8">
    <name type="scientific">Neodiprion lecontei</name>
    <name type="common">Redheaded pine sawfly</name>
    <dbReference type="NCBI Taxonomy" id="441921"/>
    <lineage>
        <taxon>Eukaryota</taxon>
        <taxon>Metazoa</taxon>
        <taxon>Ecdysozoa</taxon>
        <taxon>Arthropoda</taxon>
        <taxon>Hexapoda</taxon>
        <taxon>Insecta</taxon>
        <taxon>Pterygota</taxon>
        <taxon>Neoptera</taxon>
        <taxon>Endopterygota</taxon>
        <taxon>Hymenoptera</taxon>
        <taxon>Tenthredinoidea</taxon>
        <taxon>Diprionidae</taxon>
        <taxon>Diprioninae</taxon>
        <taxon>Neodiprion</taxon>
    </lineage>
</organism>
<keyword evidence="5" id="KW-0325">Glycoprotein</keyword>
<dbReference type="PANTHER" id="PTHR10009:SF7">
    <property type="entry name" value="GH10609P-RELATED"/>
    <property type="match status" value="1"/>
</dbReference>
<keyword evidence="7" id="KW-1185">Reference proteome</keyword>
<dbReference type="GO" id="GO:0005576">
    <property type="term" value="C:extracellular region"/>
    <property type="evidence" value="ECO:0007669"/>
    <property type="project" value="UniProtKB-SubCell"/>
</dbReference>
<dbReference type="Pfam" id="PF03022">
    <property type="entry name" value="MRJP"/>
    <property type="match status" value="1"/>
</dbReference>